<accession>A0A158PFK1</accession>
<dbReference type="Proteomes" id="UP000267027">
    <property type="component" value="Unassembled WGS sequence"/>
</dbReference>
<keyword evidence="14" id="KW-1185">Reference proteome</keyword>
<dbReference type="FunFam" id="3.40.50.300:FF:002832">
    <property type="entry name" value="ABC Transporter family"/>
    <property type="match status" value="1"/>
</dbReference>
<proteinExistence type="inferred from homology"/>
<evidence type="ECO:0000256" key="1">
    <source>
        <dbReference type="ARBA" id="ARBA00004141"/>
    </source>
</evidence>
<dbReference type="OrthoDB" id="10255969at2759"/>
<dbReference type="GO" id="GO:0140359">
    <property type="term" value="F:ABC-type transporter activity"/>
    <property type="evidence" value="ECO:0007669"/>
    <property type="project" value="InterPro"/>
</dbReference>
<evidence type="ECO:0000256" key="6">
    <source>
        <dbReference type="ARBA" id="ARBA00022741"/>
    </source>
</evidence>
<feature type="transmembrane region" description="Helical" evidence="10">
    <location>
        <begin position="324"/>
        <end position="346"/>
    </location>
</feature>
<keyword evidence="6" id="KW-0547">Nucleotide-binding</keyword>
<feature type="domain" description="ABC transporter" evidence="12">
    <location>
        <begin position="507"/>
        <end position="732"/>
    </location>
</feature>
<evidence type="ECO:0000256" key="3">
    <source>
        <dbReference type="ARBA" id="ARBA00022448"/>
    </source>
</evidence>
<evidence type="ECO:0000256" key="11">
    <source>
        <dbReference type="SAM" id="SignalP"/>
    </source>
</evidence>
<keyword evidence="11" id="KW-0732">Signal</keyword>
<evidence type="ECO:0000313" key="13">
    <source>
        <dbReference type="EMBL" id="VDM55122.1"/>
    </source>
</evidence>
<keyword evidence="5" id="KW-0677">Repeat</keyword>
<dbReference type="InterPro" id="IPR027417">
    <property type="entry name" value="P-loop_NTPase"/>
</dbReference>
<evidence type="ECO:0000259" key="12">
    <source>
        <dbReference type="PROSITE" id="PS50893"/>
    </source>
</evidence>
<feature type="transmembrane region" description="Helical" evidence="10">
    <location>
        <begin position="358"/>
        <end position="378"/>
    </location>
</feature>
<dbReference type="InterPro" id="IPR026082">
    <property type="entry name" value="ABCA"/>
</dbReference>
<dbReference type="WBParaSite" id="ACOC_0000353601-mRNA-1">
    <property type="protein sequence ID" value="ACOC_0000353601-mRNA-1"/>
    <property type="gene ID" value="ACOC_0000353601"/>
</dbReference>
<dbReference type="SUPFAM" id="SSF52540">
    <property type="entry name" value="P-loop containing nucleoside triphosphate hydrolases"/>
    <property type="match status" value="1"/>
</dbReference>
<dbReference type="InterPro" id="IPR003439">
    <property type="entry name" value="ABC_transporter-like_ATP-bd"/>
</dbReference>
<evidence type="ECO:0000256" key="2">
    <source>
        <dbReference type="ARBA" id="ARBA00008869"/>
    </source>
</evidence>
<dbReference type="Pfam" id="PF12698">
    <property type="entry name" value="ABC2_membrane_3"/>
    <property type="match status" value="1"/>
</dbReference>
<dbReference type="PANTHER" id="PTHR19229:SF36">
    <property type="entry name" value="ATP-BINDING CASSETTE SUB-FAMILY A MEMBER 2"/>
    <property type="match status" value="1"/>
</dbReference>
<feature type="transmembrane region" description="Helical" evidence="10">
    <location>
        <begin position="280"/>
        <end position="303"/>
    </location>
</feature>
<evidence type="ECO:0000313" key="14">
    <source>
        <dbReference type="Proteomes" id="UP000267027"/>
    </source>
</evidence>
<dbReference type="Gene3D" id="3.40.50.300">
    <property type="entry name" value="P-loop containing nucleotide triphosphate hydrolases"/>
    <property type="match status" value="1"/>
</dbReference>
<feature type="chain" id="PRO_5043135012" evidence="11">
    <location>
        <begin position="24"/>
        <end position="781"/>
    </location>
</feature>
<organism evidence="15">
    <name type="scientific">Angiostrongylus costaricensis</name>
    <name type="common">Nematode worm</name>
    <dbReference type="NCBI Taxonomy" id="334426"/>
    <lineage>
        <taxon>Eukaryota</taxon>
        <taxon>Metazoa</taxon>
        <taxon>Ecdysozoa</taxon>
        <taxon>Nematoda</taxon>
        <taxon>Chromadorea</taxon>
        <taxon>Rhabditida</taxon>
        <taxon>Rhabditina</taxon>
        <taxon>Rhabditomorpha</taxon>
        <taxon>Strongyloidea</taxon>
        <taxon>Metastrongylidae</taxon>
        <taxon>Angiostrongylus</taxon>
    </lineage>
</organism>
<keyword evidence="9 10" id="KW-0472">Membrane</keyword>
<reference evidence="13 14" key="2">
    <citation type="submission" date="2018-11" db="EMBL/GenBank/DDBJ databases">
        <authorList>
            <consortium name="Pathogen Informatics"/>
        </authorList>
    </citation>
    <scope>NUCLEOTIDE SEQUENCE [LARGE SCALE GENOMIC DNA]</scope>
    <source>
        <strain evidence="13 14">Costa Rica</strain>
    </source>
</reference>
<reference evidence="15" key="1">
    <citation type="submission" date="2016-04" db="UniProtKB">
        <authorList>
            <consortium name="WormBaseParasite"/>
        </authorList>
    </citation>
    <scope>IDENTIFICATION</scope>
</reference>
<evidence type="ECO:0000313" key="15">
    <source>
        <dbReference type="WBParaSite" id="ACOC_0000353601-mRNA-1"/>
    </source>
</evidence>
<dbReference type="CDD" id="cd03263">
    <property type="entry name" value="ABC_subfamily_A"/>
    <property type="match status" value="1"/>
</dbReference>
<dbReference type="GO" id="GO:0016020">
    <property type="term" value="C:membrane"/>
    <property type="evidence" value="ECO:0007669"/>
    <property type="project" value="UniProtKB-SubCell"/>
</dbReference>
<evidence type="ECO:0000256" key="8">
    <source>
        <dbReference type="ARBA" id="ARBA00022989"/>
    </source>
</evidence>
<comment type="similarity">
    <text evidence="2">Belongs to the ABC transporter superfamily. ABCA family.</text>
</comment>
<name>A0A158PFK1_ANGCS</name>
<evidence type="ECO:0000256" key="4">
    <source>
        <dbReference type="ARBA" id="ARBA00022692"/>
    </source>
</evidence>
<dbReference type="STRING" id="334426.A0A158PFK1"/>
<dbReference type="GO" id="GO:0005319">
    <property type="term" value="F:lipid transporter activity"/>
    <property type="evidence" value="ECO:0007669"/>
    <property type="project" value="TreeGrafter"/>
</dbReference>
<dbReference type="InterPro" id="IPR013525">
    <property type="entry name" value="ABC2_TM"/>
</dbReference>
<evidence type="ECO:0000256" key="7">
    <source>
        <dbReference type="ARBA" id="ARBA00022840"/>
    </source>
</evidence>
<evidence type="ECO:0000256" key="9">
    <source>
        <dbReference type="ARBA" id="ARBA00023136"/>
    </source>
</evidence>
<keyword evidence="3" id="KW-0813">Transport</keyword>
<gene>
    <name evidence="13" type="ORF">ACOC_LOCUS3537</name>
</gene>
<sequence>MTLPTFFIHLFTWILLPDLNCSSLETALMQRLRPLFTGYILVTPPSPAVERMIDILNRPLRIVDFLRQWLFQYSELSENLQNAFYWSDLRAASLVSSLSFNDHYRNYFYWLQRIEFVLEHIFAPSTDPYSFGAITKNFTETINKYTKCFLTDRFVTVANESVLEETAMCLADYQRYFSGIVILNMTEHATQFDSLTVYKIRHLPNLVDGTYSYEDSPRHFFDRNVPFIDLKYITYGFSFLQESVDRAIITLRTNSSRQLGMYAQQEPFPCVSVDTFNITVFFALCVILSFVIPASLLVKNIVYEKELRLKEQMRIMGLGDMVHLWSWAIISLIFNLTSILIISIIIKIGRILPNVDFSLLLVFLVLFAISSVAFCLLLSTFFSNANISTAATCLVYFLFFFPYQLSIRARNKIFTRFTVGTMCLKFHSTAYDVSLLECMVAFICEAIVFVVLTWYKSAVSPGLLVFLSEMSTYWESLSLNANNCFILILVSPNDNFDVEPSDLSLTVSISGMSKVYSNGTRALDSLRLNLYEDQITALLGHNGAGKTTTMSILCGLYSPSSGTASIYGMDIRKEIQSVREVLGVCPQYNVLFSHLTVAEQLRLFAALKGTPDSKIEQVGLLLIFSTGLFKFPFSLGGMKRRLCIGIALIGGSRFVILDEPTAGVDVMSRKEIWTLLQSNKKGRTILLSTHHMDEADILSDRIAILSQGQLISVGSSIFLKNRYGESFQVVACKKVHLVGDTLQYTLGQSQRPWPTKTSILPKLVNWYQLVWEDSSTSSIHR</sequence>
<comment type="subcellular location">
    <subcellularLocation>
        <location evidence="1">Membrane</location>
        <topology evidence="1">Multi-pass membrane protein</topology>
    </subcellularLocation>
</comment>
<keyword evidence="7" id="KW-0067">ATP-binding</keyword>
<dbReference type="AlphaFoldDB" id="A0A158PFK1"/>
<dbReference type="SMART" id="SM00382">
    <property type="entry name" value="AAA"/>
    <property type="match status" value="1"/>
</dbReference>
<evidence type="ECO:0000256" key="5">
    <source>
        <dbReference type="ARBA" id="ARBA00022737"/>
    </source>
</evidence>
<feature type="transmembrane region" description="Helical" evidence="10">
    <location>
        <begin position="434"/>
        <end position="455"/>
    </location>
</feature>
<dbReference type="GO" id="GO:0005524">
    <property type="term" value="F:ATP binding"/>
    <property type="evidence" value="ECO:0007669"/>
    <property type="project" value="UniProtKB-KW"/>
</dbReference>
<evidence type="ECO:0000256" key="10">
    <source>
        <dbReference type="SAM" id="Phobius"/>
    </source>
</evidence>
<keyword evidence="4 10" id="KW-0812">Transmembrane</keyword>
<dbReference type="EMBL" id="UYYA01001114">
    <property type="protein sequence ID" value="VDM55122.1"/>
    <property type="molecule type" value="Genomic_DNA"/>
</dbReference>
<dbReference type="GO" id="GO:0016887">
    <property type="term" value="F:ATP hydrolysis activity"/>
    <property type="evidence" value="ECO:0007669"/>
    <property type="project" value="InterPro"/>
</dbReference>
<dbReference type="OMA" id="AWYAIEV"/>
<dbReference type="PROSITE" id="PS50893">
    <property type="entry name" value="ABC_TRANSPORTER_2"/>
    <property type="match status" value="1"/>
</dbReference>
<dbReference type="PANTHER" id="PTHR19229">
    <property type="entry name" value="ATP-BINDING CASSETTE TRANSPORTER SUBFAMILY A ABCA"/>
    <property type="match status" value="1"/>
</dbReference>
<dbReference type="Pfam" id="PF00005">
    <property type="entry name" value="ABC_tran"/>
    <property type="match status" value="1"/>
</dbReference>
<dbReference type="InterPro" id="IPR003593">
    <property type="entry name" value="AAA+_ATPase"/>
</dbReference>
<feature type="signal peptide" evidence="11">
    <location>
        <begin position="1"/>
        <end position="23"/>
    </location>
</feature>
<keyword evidence="8 10" id="KW-1133">Transmembrane helix</keyword>
<feature type="transmembrane region" description="Helical" evidence="10">
    <location>
        <begin position="385"/>
        <end position="405"/>
    </location>
</feature>
<protein>
    <submittedName>
        <fullName evidence="15">ABC transporter domain-containing protein</fullName>
    </submittedName>
</protein>